<sequence>MVMLDWVSGVHQRLRYLLLTDVMPMEFYGTIVQRPRTYYQRVAYGIDGMLGEWRRSGVFIAVVIGGKVSPTLGVIGDEKVCWQGGSFHLFICHEELVELMRCQLLRFAISLLDFILVNLDSTASCAPVSPTLKLSSPSWRDFNENAPVLCPTTRTLYPDPHSRCETNGMKKGIEEVSIVRRIPISHQMLSCGTVNGFETSMALGVFPQSEFSSLAHHSLFASHLMWMTSSRGVHFVLIPMRLQGSLPPNRTFADELTVGHFMLNDLLKSRRLRASFAAANMAESLTCLHTFAVTGSGVVIQSVTASILRIAWNELAYAVESDSSQFFTSTASSSLAQSEFILLLVPTTVLAVQSLAFTSTSEFERGTCMGGSLHVDFFHQVLAPLFLLEVRPNGSSPQWESSLEGCGKLRFLQGYTFHSIETPICTLAFCVRASNLSSCMSGIVRWLLGPWEGFHGEVVNEQRPGVSQ</sequence>
<accession>A0A158R6Y4</accession>
<organism evidence="3">
    <name type="scientific">Taenia asiatica</name>
    <name type="common">Asian tapeworm</name>
    <dbReference type="NCBI Taxonomy" id="60517"/>
    <lineage>
        <taxon>Eukaryota</taxon>
        <taxon>Metazoa</taxon>
        <taxon>Spiralia</taxon>
        <taxon>Lophotrochozoa</taxon>
        <taxon>Platyhelminthes</taxon>
        <taxon>Cestoda</taxon>
        <taxon>Eucestoda</taxon>
        <taxon>Cyclophyllidea</taxon>
        <taxon>Taeniidae</taxon>
        <taxon>Taenia</taxon>
    </lineage>
</organism>
<name>A0A158R6Y4_TAEAS</name>
<dbReference type="WBParaSite" id="TASK_0000110001-mRNA-1">
    <property type="protein sequence ID" value="TASK_0000110001-mRNA-1"/>
    <property type="gene ID" value="TASK_0000110001"/>
</dbReference>
<dbReference type="Proteomes" id="UP000282613">
    <property type="component" value="Unassembled WGS sequence"/>
</dbReference>
<protein>
    <submittedName>
        <fullName evidence="1 3">Uncharacterized protein</fullName>
    </submittedName>
</protein>
<evidence type="ECO:0000313" key="2">
    <source>
        <dbReference type="Proteomes" id="UP000282613"/>
    </source>
</evidence>
<evidence type="ECO:0000313" key="1">
    <source>
        <dbReference type="EMBL" id="VDK22468.1"/>
    </source>
</evidence>
<reference evidence="1 2" key="2">
    <citation type="submission" date="2018-11" db="EMBL/GenBank/DDBJ databases">
        <authorList>
            <consortium name="Pathogen Informatics"/>
        </authorList>
    </citation>
    <scope>NUCLEOTIDE SEQUENCE [LARGE SCALE GENOMIC DNA]</scope>
</reference>
<gene>
    <name evidence="1" type="ORF">TASK_LOCUS1101</name>
</gene>
<dbReference type="EMBL" id="UYRS01000222">
    <property type="protein sequence ID" value="VDK22468.1"/>
    <property type="molecule type" value="Genomic_DNA"/>
</dbReference>
<evidence type="ECO:0000313" key="3">
    <source>
        <dbReference type="WBParaSite" id="TASK_0000110001-mRNA-1"/>
    </source>
</evidence>
<keyword evidence="2" id="KW-1185">Reference proteome</keyword>
<proteinExistence type="predicted"/>
<reference evidence="3" key="1">
    <citation type="submission" date="2016-04" db="UniProtKB">
        <authorList>
            <consortium name="WormBaseParasite"/>
        </authorList>
    </citation>
    <scope>IDENTIFICATION</scope>
</reference>
<dbReference type="AlphaFoldDB" id="A0A158R6Y4"/>